<feature type="transmembrane region" description="Helical" evidence="6">
    <location>
        <begin position="441"/>
        <end position="461"/>
    </location>
</feature>
<sequence>MAEKMEASPTPSYKDPTTEKGHVVVDPIIPPTESTELQQYYRDFASKDAEWLIMYLNNFLDRSALAQARIGTLEDDLNMTGTDFNLATSILFVGYLTMQLPSNLLITRVRPSWYLGIVMAVWGVICGLTAVDQNFAGLLVVRVMLGITEAPFFPGAIFLMSCWYNRAELTARIAWFYSGVSLANMFGGLIGAGVLGNMEGTLAIAGWRWLFKISGVTTVFFAIICVFVLPDFPATTRWLSAEEKAFSQWRMALDASEGDDNEATSLWVGLKLACVDYRLYLFLLIQHLSTLSMTFQYFFPSVIQTLGFGRIETLLITLSMLFWAPVWFAAFLASVVTTWTASRTGDRSIHIICLLLVSCAGNAIVTGTLNTGARFFAMFLMPLGAVPAFTIIVAWVANSFIRPTVKRSAAIAICNTVGNSATIYGAYMYPASDGPRYIPGGTATAVICLVVVLMAVILRFVHLKENKKLERIENEIVAFNAAGDRRGQGFRYVY</sequence>
<dbReference type="SUPFAM" id="SSF103473">
    <property type="entry name" value="MFS general substrate transporter"/>
    <property type="match status" value="1"/>
</dbReference>
<feature type="transmembrane region" description="Helical" evidence="6">
    <location>
        <begin position="375"/>
        <end position="397"/>
    </location>
</feature>
<keyword evidence="2" id="KW-0813">Transport</keyword>
<dbReference type="FunFam" id="1.20.1250.20:FF:000057">
    <property type="entry name" value="MFS general substrate transporter"/>
    <property type="match status" value="1"/>
</dbReference>
<feature type="transmembrane region" description="Helical" evidence="6">
    <location>
        <begin position="143"/>
        <end position="163"/>
    </location>
</feature>
<keyword evidence="3 6" id="KW-0812">Transmembrane</keyword>
<feature type="transmembrane region" description="Helical" evidence="6">
    <location>
        <begin position="279"/>
        <end position="299"/>
    </location>
</feature>
<feature type="transmembrane region" description="Helical" evidence="6">
    <location>
        <begin position="209"/>
        <end position="229"/>
    </location>
</feature>
<comment type="subcellular location">
    <subcellularLocation>
        <location evidence="1">Membrane</location>
        <topology evidence="1">Multi-pass membrane protein</topology>
    </subcellularLocation>
</comment>
<proteinExistence type="predicted"/>
<dbReference type="InterPro" id="IPR036259">
    <property type="entry name" value="MFS_trans_sf"/>
</dbReference>
<dbReference type="FunFam" id="1.20.1250.20:FF:000013">
    <property type="entry name" value="MFS general substrate transporter"/>
    <property type="match status" value="1"/>
</dbReference>
<feature type="transmembrane region" description="Helical" evidence="6">
    <location>
        <begin position="86"/>
        <end position="106"/>
    </location>
</feature>
<dbReference type="Pfam" id="PF07690">
    <property type="entry name" value="MFS_1"/>
    <property type="match status" value="1"/>
</dbReference>
<keyword evidence="9" id="KW-1185">Reference proteome</keyword>
<evidence type="ECO:0000313" key="9">
    <source>
        <dbReference type="Proteomes" id="UP001056384"/>
    </source>
</evidence>
<evidence type="ECO:0000256" key="3">
    <source>
        <dbReference type="ARBA" id="ARBA00022692"/>
    </source>
</evidence>
<keyword evidence="5 6" id="KW-0472">Membrane</keyword>
<keyword evidence="4 6" id="KW-1133">Transmembrane helix</keyword>
<dbReference type="PROSITE" id="PS50850">
    <property type="entry name" value="MFS"/>
    <property type="match status" value="1"/>
</dbReference>
<evidence type="ECO:0000256" key="5">
    <source>
        <dbReference type="ARBA" id="ARBA00023136"/>
    </source>
</evidence>
<organism evidence="8 9">
    <name type="scientific">Septoria linicola</name>
    <dbReference type="NCBI Taxonomy" id="215465"/>
    <lineage>
        <taxon>Eukaryota</taxon>
        <taxon>Fungi</taxon>
        <taxon>Dikarya</taxon>
        <taxon>Ascomycota</taxon>
        <taxon>Pezizomycotina</taxon>
        <taxon>Dothideomycetes</taxon>
        <taxon>Dothideomycetidae</taxon>
        <taxon>Mycosphaerellales</taxon>
        <taxon>Mycosphaerellaceae</taxon>
        <taxon>Septoria</taxon>
    </lineage>
</organism>
<accession>A0A9Q9AYV3</accession>
<evidence type="ECO:0000256" key="6">
    <source>
        <dbReference type="SAM" id="Phobius"/>
    </source>
</evidence>
<name>A0A9Q9AYV3_9PEZI</name>
<feature type="transmembrane region" description="Helical" evidence="6">
    <location>
        <begin position="349"/>
        <end position="369"/>
    </location>
</feature>
<feature type="transmembrane region" description="Helical" evidence="6">
    <location>
        <begin position="314"/>
        <end position="337"/>
    </location>
</feature>
<dbReference type="OrthoDB" id="2250022at2759"/>
<dbReference type="PANTHER" id="PTHR43791">
    <property type="entry name" value="PERMEASE-RELATED"/>
    <property type="match status" value="1"/>
</dbReference>
<dbReference type="PANTHER" id="PTHR43791:SF20">
    <property type="entry name" value="TRANSPORTER, PUTATIVE (AFU_ORTHOLOGUE AFUA_3G14670)-RELATED"/>
    <property type="match status" value="1"/>
</dbReference>
<dbReference type="InterPro" id="IPR020846">
    <property type="entry name" value="MFS_dom"/>
</dbReference>
<dbReference type="Proteomes" id="UP001056384">
    <property type="component" value="Chromosome 5"/>
</dbReference>
<evidence type="ECO:0000313" key="8">
    <source>
        <dbReference type="EMBL" id="USW53171.1"/>
    </source>
</evidence>
<dbReference type="InterPro" id="IPR011701">
    <property type="entry name" value="MFS"/>
</dbReference>
<evidence type="ECO:0000259" key="7">
    <source>
        <dbReference type="PROSITE" id="PS50850"/>
    </source>
</evidence>
<feature type="transmembrane region" description="Helical" evidence="6">
    <location>
        <begin position="175"/>
        <end position="197"/>
    </location>
</feature>
<feature type="transmembrane region" description="Helical" evidence="6">
    <location>
        <begin position="113"/>
        <end position="131"/>
    </location>
</feature>
<feature type="domain" description="Major facilitator superfamily (MFS) profile" evidence="7">
    <location>
        <begin position="47"/>
        <end position="467"/>
    </location>
</feature>
<gene>
    <name evidence="8" type="ORF">Slin15195_G064900</name>
</gene>
<evidence type="ECO:0000256" key="1">
    <source>
        <dbReference type="ARBA" id="ARBA00004141"/>
    </source>
</evidence>
<evidence type="ECO:0000256" key="4">
    <source>
        <dbReference type="ARBA" id="ARBA00022989"/>
    </source>
</evidence>
<dbReference type="EMBL" id="CP099422">
    <property type="protein sequence ID" value="USW53171.1"/>
    <property type="molecule type" value="Genomic_DNA"/>
</dbReference>
<feature type="transmembrane region" description="Helical" evidence="6">
    <location>
        <begin position="409"/>
        <end position="429"/>
    </location>
</feature>
<protein>
    <submittedName>
        <fullName evidence="8">Major facilitator superfamily, MFS transporter superfamily</fullName>
    </submittedName>
</protein>
<dbReference type="GO" id="GO:0022857">
    <property type="term" value="F:transmembrane transporter activity"/>
    <property type="evidence" value="ECO:0007669"/>
    <property type="project" value="InterPro"/>
</dbReference>
<reference evidence="8" key="1">
    <citation type="submission" date="2022-06" db="EMBL/GenBank/DDBJ databases">
        <title>Complete genome sequences of two strains of the flax pathogen Septoria linicola.</title>
        <authorList>
            <person name="Lapalu N."/>
            <person name="Simon A."/>
            <person name="Demenou B."/>
            <person name="Paumier D."/>
            <person name="Guillot M.-P."/>
            <person name="Gout L."/>
            <person name="Valade R."/>
        </authorList>
    </citation>
    <scope>NUCLEOTIDE SEQUENCE</scope>
    <source>
        <strain evidence="8">SE15195</strain>
    </source>
</reference>
<dbReference type="Gene3D" id="1.20.1250.20">
    <property type="entry name" value="MFS general substrate transporter like domains"/>
    <property type="match status" value="2"/>
</dbReference>
<dbReference type="AlphaFoldDB" id="A0A9Q9AYV3"/>
<evidence type="ECO:0000256" key="2">
    <source>
        <dbReference type="ARBA" id="ARBA00022448"/>
    </source>
</evidence>
<dbReference type="GO" id="GO:0016020">
    <property type="term" value="C:membrane"/>
    <property type="evidence" value="ECO:0007669"/>
    <property type="project" value="UniProtKB-SubCell"/>
</dbReference>